<dbReference type="Pfam" id="PF00069">
    <property type="entry name" value="Pkinase"/>
    <property type="match status" value="1"/>
</dbReference>
<dbReference type="GO" id="GO:0048598">
    <property type="term" value="P:embryonic morphogenesis"/>
    <property type="evidence" value="ECO:0007669"/>
    <property type="project" value="TreeGrafter"/>
</dbReference>
<dbReference type="GO" id="GO:0031267">
    <property type="term" value="F:small GTPase binding"/>
    <property type="evidence" value="ECO:0007669"/>
    <property type="project" value="InterPro"/>
</dbReference>
<feature type="domain" description="RhoBD" evidence="24">
    <location>
        <begin position="952"/>
        <end position="1015"/>
    </location>
</feature>
<dbReference type="InterPro" id="IPR046349">
    <property type="entry name" value="C1-like_sf"/>
</dbReference>
<dbReference type="SMART" id="SM00133">
    <property type="entry name" value="S_TK_X"/>
    <property type="match status" value="1"/>
</dbReference>
<dbReference type="GO" id="GO:0031032">
    <property type="term" value="P:actomyosin structure organization"/>
    <property type="evidence" value="ECO:0007669"/>
    <property type="project" value="TreeGrafter"/>
</dbReference>
<dbReference type="Gene3D" id="3.30.200.20">
    <property type="entry name" value="Phosphorylase Kinase, domain 1"/>
    <property type="match status" value="1"/>
</dbReference>
<evidence type="ECO:0000313" key="25">
    <source>
        <dbReference type="EMBL" id="RCN38413.1"/>
    </source>
</evidence>
<dbReference type="InterPro" id="IPR015008">
    <property type="entry name" value="ROCK_Rho-bd_dom"/>
</dbReference>
<evidence type="ECO:0000256" key="10">
    <source>
        <dbReference type="ARBA" id="ARBA00022771"/>
    </source>
</evidence>
<proteinExistence type="inferred from homology"/>
<dbReference type="InterPro" id="IPR000961">
    <property type="entry name" value="AGC-kinase_C"/>
</dbReference>
<keyword evidence="11 25" id="KW-0418">Kinase</keyword>
<comment type="similarity">
    <text evidence="3">Belongs to the protein kinase superfamily. AGC Ser/Thr protein kinase family.</text>
</comment>
<dbReference type="GO" id="GO:0005856">
    <property type="term" value="C:cytoskeleton"/>
    <property type="evidence" value="ECO:0007669"/>
    <property type="project" value="UniProtKB-SubCell"/>
</dbReference>
<dbReference type="InterPro" id="IPR050839">
    <property type="entry name" value="Rho-assoc_Ser/Thr_Kinase"/>
</dbReference>
<dbReference type="STRING" id="29170.A0A368G1R6"/>
<evidence type="ECO:0000256" key="17">
    <source>
        <dbReference type="PROSITE-ProRule" id="PRU01206"/>
    </source>
</evidence>
<feature type="binding site" evidence="18">
    <location>
        <position position="249"/>
    </location>
    <ligand>
        <name>ATP</name>
        <dbReference type="ChEBI" id="CHEBI:30616"/>
    </ligand>
</feature>
<evidence type="ECO:0000256" key="12">
    <source>
        <dbReference type="ARBA" id="ARBA00022833"/>
    </source>
</evidence>
<dbReference type="PROSITE" id="PS51257">
    <property type="entry name" value="PROKAR_LIPOPROTEIN"/>
    <property type="match status" value="1"/>
</dbReference>
<dbReference type="PROSITE" id="PS50081">
    <property type="entry name" value="ZF_DAG_PE_2"/>
    <property type="match status" value="1"/>
</dbReference>
<evidence type="ECO:0000256" key="3">
    <source>
        <dbReference type="ARBA" id="ARBA00009903"/>
    </source>
</evidence>
<dbReference type="CDD" id="cd20813">
    <property type="entry name" value="C1_ROCK"/>
    <property type="match status" value="1"/>
</dbReference>
<dbReference type="GO" id="GO:0007266">
    <property type="term" value="P:Rho protein signal transduction"/>
    <property type="evidence" value="ECO:0007669"/>
    <property type="project" value="UniProtKB-UniRule"/>
</dbReference>
<feature type="region of interest" description="Disordered" evidence="20">
    <location>
        <begin position="1356"/>
        <end position="1378"/>
    </location>
</feature>
<evidence type="ECO:0000259" key="24">
    <source>
        <dbReference type="PROSITE" id="PS51859"/>
    </source>
</evidence>
<keyword evidence="16" id="KW-0206">Cytoskeleton</keyword>
<evidence type="ECO:0000256" key="6">
    <source>
        <dbReference type="ARBA" id="ARBA00022527"/>
    </source>
</evidence>
<keyword evidence="14" id="KW-0460">Magnesium</keyword>
<evidence type="ECO:0000256" key="15">
    <source>
        <dbReference type="ARBA" id="ARBA00023054"/>
    </source>
</evidence>
<comment type="caution">
    <text evidence="25">The sequence shown here is derived from an EMBL/GenBank/DDBJ whole genome shotgun (WGS) entry which is preliminary data.</text>
</comment>
<evidence type="ECO:0000259" key="23">
    <source>
        <dbReference type="PROSITE" id="PS51285"/>
    </source>
</evidence>
<feature type="domain" description="Protein kinase" evidence="21">
    <location>
        <begin position="220"/>
        <end position="490"/>
    </location>
</feature>
<dbReference type="GO" id="GO:0000281">
    <property type="term" value="P:mitotic cytokinesis"/>
    <property type="evidence" value="ECO:0007669"/>
    <property type="project" value="TreeGrafter"/>
</dbReference>
<keyword evidence="8" id="KW-0479">Metal-binding</keyword>
<dbReference type="SUPFAM" id="SSF57889">
    <property type="entry name" value="Cysteine-rich domain"/>
    <property type="match status" value="1"/>
</dbReference>
<dbReference type="InterPro" id="IPR017441">
    <property type="entry name" value="Protein_kinase_ATP_BS"/>
</dbReference>
<dbReference type="InterPro" id="IPR000719">
    <property type="entry name" value="Prot_kinase_dom"/>
</dbReference>
<comment type="subcellular location">
    <subcellularLocation>
        <location evidence="2">Cytoplasm</location>
        <location evidence="2">Cytoskeleton</location>
    </subcellularLocation>
</comment>
<dbReference type="Gene3D" id="3.30.60.20">
    <property type="match status" value="1"/>
</dbReference>
<organism evidence="25 26">
    <name type="scientific">Ancylostoma caninum</name>
    <name type="common">Dog hookworm</name>
    <dbReference type="NCBI Taxonomy" id="29170"/>
    <lineage>
        <taxon>Eukaryota</taxon>
        <taxon>Metazoa</taxon>
        <taxon>Ecdysozoa</taxon>
        <taxon>Nematoda</taxon>
        <taxon>Chromadorea</taxon>
        <taxon>Rhabditida</taxon>
        <taxon>Rhabditina</taxon>
        <taxon>Rhabditomorpha</taxon>
        <taxon>Strongyloidea</taxon>
        <taxon>Ancylostomatidae</taxon>
        <taxon>Ancylostomatinae</taxon>
        <taxon>Ancylostoma</taxon>
    </lineage>
</organism>
<dbReference type="GO" id="GO:0008270">
    <property type="term" value="F:zinc ion binding"/>
    <property type="evidence" value="ECO:0007669"/>
    <property type="project" value="UniProtKB-KW"/>
</dbReference>
<feature type="domain" description="AGC-kinase C-terminal" evidence="23">
    <location>
        <begin position="491"/>
        <end position="560"/>
    </location>
</feature>
<evidence type="ECO:0000256" key="9">
    <source>
        <dbReference type="ARBA" id="ARBA00022741"/>
    </source>
</evidence>
<evidence type="ECO:0000256" key="16">
    <source>
        <dbReference type="ARBA" id="ARBA00023212"/>
    </source>
</evidence>
<dbReference type="OrthoDB" id="3638488at2759"/>
<dbReference type="InterPro" id="IPR011009">
    <property type="entry name" value="Kinase-like_dom_sf"/>
</dbReference>
<dbReference type="InterPro" id="IPR002219">
    <property type="entry name" value="PKC_DAG/PE"/>
</dbReference>
<evidence type="ECO:0000313" key="26">
    <source>
        <dbReference type="Proteomes" id="UP000252519"/>
    </source>
</evidence>
<evidence type="ECO:0000256" key="20">
    <source>
        <dbReference type="SAM" id="MobiDB-lite"/>
    </source>
</evidence>
<comment type="cofactor">
    <cofactor evidence="1">
        <name>Mg(2+)</name>
        <dbReference type="ChEBI" id="CHEBI:18420"/>
    </cofactor>
</comment>
<keyword evidence="5" id="KW-0963">Cytoplasm</keyword>
<dbReference type="PANTHER" id="PTHR22988:SF73">
    <property type="entry name" value="RHO-ASSOCIATED PROTEIN KINASE"/>
    <property type="match status" value="1"/>
</dbReference>
<dbReference type="FunFam" id="3.30.200.20:FF:000072">
    <property type="entry name" value="Rho-associated protein kinase 2"/>
    <property type="match status" value="1"/>
</dbReference>
<keyword evidence="10" id="KW-0863">Zinc-finger</keyword>
<feature type="coiled-coil region" evidence="19">
    <location>
        <begin position="920"/>
        <end position="998"/>
    </location>
</feature>
<evidence type="ECO:0000256" key="14">
    <source>
        <dbReference type="ARBA" id="ARBA00022842"/>
    </source>
</evidence>
<evidence type="ECO:0000256" key="4">
    <source>
        <dbReference type="ARBA" id="ARBA00012513"/>
    </source>
</evidence>
<evidence type="ECO:0000256" key="19">
    <source>
        <dbReference type="SAM" id="Coils"/>
    </source>
</evidence>
<feature type="coiled-coil region" evidence="19">
    <location>
        <begin position="1054"/>
        <end position="1102"/>
    </location>
</feature>
<evidence type="ECO:0000259" key="21">
    <source>
        <dbReference type="PROSITE" id="PS50011"/>
    </source>
</evidence>
<dbReference type="PROSITE" id="PS51285">
    <property type="entry name" value="AGC_KINASE_CTER"/>
    <property type="match status" value="1"/>
</dbReference>
<keyword evidence="7" id="KW-0808">Transferase</keyword>
<dbReference type="PROSITE" id="PS51859">
    <property type="entry name" value="RHO_BD"/>
    <property type="match status" value="1"/>
</dbReference>
<dbReference type="SMART" id="SM00109">
    <property type="entry name" value="C1"/>
    <property type="match status" value="1"/>
</dbReference>
<evidence type="ECO:0000256" key="8">
    <source>
        <dbReference type="ARBA" id="ARBA00022723"/>
    </source>
</evidence>
<feature type="region of interest" description="Disordered" evidence="20">
    <location>
        <begin position="1"/>
        <end position="24"/>
    </location>
</feature>
<keyword evidence="26" id="KW-1185">Reference proteome</keyword>
<evidence type="ECO:0000256" key="2">
    <source>
        <dbReference type="ARBA" id="ARBA00004245"/>
    </source>
</evidence>
<dbReference type="PROSITE" id="PS50011">
    <property type="entry name" value="PROTEIN_KINASE_DOM"/>
    <property type="match status" value="1"/>
</dbReference>
<reference evidence="25 26" key="1">
    <citation type="submission" date="2014-10" db="EMBL/GenBank/DDBJ databases">
        <title>Draft genome of the hookworm Ancylostoma caninum.</title>
        <authorList>
            <person name="Mitreva M."/>
        </authorList>
    </citation>
    <scope>NUCLEOTIDE SEQUENCE [LARGE SCALE GENOMIC DNA]</scope>
    <source>
        <strain evidence="25 26">Baltimore</strain>
    </source>
</reference>
<feature type="domain" description="Phorbol-ester/DAG-type" evidence="22">
    <location>
        <begin position="1267"/>
        <end position="1320"/>
    </location>
</feature>
<dbReference type="SUPFAM" id="SSF56112">
    <property type="entry name" value="Protein kinase-like (PK-like)"/>
    <property type="match status" value="1"/>
</dbReference>
<accession>A0A368G1R6</accession>
<keyword evidence="15 17" id="KW-0175">Coiled coil</keyword>
<keyword evidence="9 18" id="KW-0547">Nucleotide-binding</keyword>
<dbReference type="GO" id="GO:0005524">
    <property type="term" value="F:ATP binding"/>
    <property type="evidence" value="ECO:0007669"/>
    <property type="project" value="UniProtKB-UniRule"/>
</dbReference>
<dbReference type="GO" id="GO:0072518">
    <property type="term" value="F:Rho-dependent protein serine/threonine kinase activity"/>
    <property type="evidence" value="ECO:0007669"/>
    <property type="project" value="TreeGrafter"/>
</dbReference>
<dbReference type="Proteomes" id="UP000252519">
    <property type="component" value="Unassembled WGS sequence"/>
</dbReference>
<evidence type="ECO:0000256" key="7">
    <source>
        <dbReference type="ARBA" id="ARBA00022679"/>
    </source>
</evidence>
<dbReference type="GO" id="GO:1901888">
    <property type="term" value="P:regulation of cell junction assembly"/>
    <property type="evidence" value="ECO:0007669"/>
    <property type="project" value="TreeGrafter"/>
</dbReference>
<sequence>MVKAMSQPGAYDYAPSSSSSSSCTGIVARTHDKRDVAALSARVQKMERALDLSKYIAQVEKLLAQPIKIPGSTLVHHQGRGPNNRRPSIFSAKGIYPTEEIRKHKLSKLFNFQNVKEREWLQEILLEESDSDDDGEMLFTVRDIRAAVKLQSMVESALVGHLLDPRSPLNVESLLDAITALLIDCKIPSLMRIKSIDSFISRYQQVIEQVSQQRLKGSDFRLLKVIGRGAFGEVQLVRHTLTNNVYAMKLLNKDDMIKRSDSAFFWEERDIMAHANSDWIVRLHYAFQDQRYLYMVMEYMPGGDLVNLMTTYDVPEKWTRFYAAELVEALAALHSMGYIHRYVRNIRTFNLWRLLLYSWLFCSLILPKLEISTFSFLLLNNSSVPYAVGTPDYIAPEILQNQGKEAEFGTEVDWWAVGVFIYEMLIGETPFFAEALVSTYSNIMDHKNSLRFPDEPVISTHAKDLIRKFLSSADVRLGKSVDQIREHPFFKNDEWTFETLRNATPPVIPELKGDDDTTHFEDIEAKPLQESFQLPKTFIGNQLPFIGFTYSNELSPILKIQEAAAVSASTTSVISNTSTKSNGVSESDYEEVTRKLSAAQSAALESEKKLRSHMEELSRKEETIRKLEAEVARCTESLRISEADMMQMQERMRQLSDSANDRRLEQELRVQREVVRSLEEKLSKAREDEAAAKVEIREVLNKLAEEKEVSRRQVMTIADQKREIETLRSKISDQSSKEDELTRKLKKALEDRKENGIFQESLSLAKQSEMEMEKKLEQALKQVEQLRRDLYQETKKKTEAQSELTTVAKKLAGSTSNERYLIEENTKLKRDLHDYEVRLEMLKQENCSLEYRLSNSQEEQSRDQQCITLYQSEIKMAQEHAEDKEKMLRNSVMEWEKVADQYKNIAENERLARQIAETNVSEFDKEKTMLKEEVKQLVARHEKEIQAKDMQIAILSERESELELSRSMSHLNEKAAEMEQAEAMIADLRRKLDLEKMSKRAVILKLEEEMAKRVVDKKGGKQHITRSDLLKKDREIIQQQQENRRLLARLDEVYSDRERMMTDMTRELEDEQRENDALRMELKELKEEMDEIRRRRDGAIDDTRSVDSRDSIPHAIRNLPHAGWVSMKPEKRSAGSRKLKASWVQYYAVLNHVAFQLFPDEKPHSAAVMSIDTRQLCHVRLVTAADVRVADAEQIRRIFHVINFTTVLLLSFFLAFIPPEHSEETYPGYTRIWIMFDDRDNGSTSRNASTNDLSITSVSQKDESWKNHDFQELTFHVSTYCDICHKNLSGLLRPAPAYECKNCRLKIHKDHINSPQLTACKYTGVVREWLLMALTREECNQWVSLLQRVMASHGSNPISRVSSKIRHQPSNSHSGSIN</sequence>
<feature type="coiled-coil region" evidence="19">
    <location>
        <begin position="589"/>
        <end position="845"/>
    </location>
</feature>
<keyword evidence="6" id="KW-0723">Serine/threonine-protein kinase</keyword>
<dbReference type="Gene3D" id="1.10.510.10">
    <property type="entry name" value="Transferase(Phosphotransferase) domain 1"/>
    <property type="match status" value="1"/>
</dbReference>
<dbReference type="GO" id="GO:0030866">
    <property type="term" value="P:cortical actin cytoskeleton organization"/>
    <property type="evidence" value="ECO:0007669"/>
    <property type="project" value="TreeGrafter"/>
</dbReference>
<dbReference type="PROSITE" id="PS00107">
    <property type="entry name" value="PROTEIN_KINASE_ATP"/>
    <property type="match status" value="1"/>
</dbReference>
<keyword evidence="13 18" id="KW-0067">ATP-binding</keyword>
<dbReference type="EC" id="2.7.11.1" evidence="4"/>
<keyword evidence="12" id="KW-0862">Zinc</keyword>
<evidence type="ECO:0000256" key="18">
    <source>
        <dbReference type="PROSITE-ProRule" id="PRU10141"/>
    </source>
</evidence>
<evidence type="ECO:0000259" key="22">
    <source>
        <dbReference type="PROSITE" id="PS50081"/>
    </source>
</evidence>
<protein>
    <recommendedName>
        <fullName evidence="4">non-specific serine/threonine protein kinase</fullName>
        <ecNumber evidence="4">2.7.11.1</ecNumber>
    </recommendedName>
</protein>
<dbReference type="EMBL" id="JOJR01000401">
    <property type="protein sequence ID" value="RCN38413.1"/>
    <property type="molecule type" value="Genomic_DNA"/>
</dbReference>
<evidence type="ECO:0000256" key="5">
    <source>
        <dbReference type="ARBA" id="ARBA00022490"/>
    </source>
</evidence>
<evidence type="ECO:0000256" key="11">
    <source>
        <dbReference type="ARBA" id="ARBA00022777"/>
    </source>
</evidence>
<dbReference type="SUPFAM" id="SSF50729">
    <property type="entry name" value="PH domain-like"/>
    <property type="match status" value="1"/>
</dbReference>
<evidence type="ECO:0000256" key="1">
    <source>
        <dbReference type="ARBA" id="ARBA00001946"/>
    </source>
</evidence>
<name>A0A368G1R6_ANCCA</name>
<dbReference type="GO" id="GO:0005737">
    <property type="term" value="C:cytoplasm"/>
    <property type="evidence" value="ECO:0007669"/>
    <property type="project" value="TreeGrafter"/>
</dbReference>
<dbReference type="PANTHER" id="PTHR22988">
    <property type="entry name" value="MYOTONIC DYSTROPHY S/T KINASE-RELATED"/>
    <property type="match status" value="1"/>
</dbReference>
<gene>
    <name evidence="25" type="ORF">ANCCAN_15663</name>
</gene>
<evidence type="ECO:0000256" key="13">
    <source>
        <dbReference type="ARBA" id="ARBA00022840"/>
    </source>
</evidence>